<dbReference type="Proteomes" id="UP000069902">
    <property type="component" value="Chromosome cPNK"/>
</dbReference>
<organism evidence="1 2">
    <name type="scientific">Candidatus Protochlamydia naegleriophila</name>
    <dbReference type="NCBI Taxonomy" id="389348"/>
    <lineage>
        <taxon>Bacteria</taxon>
        <taxon>Pseudomonadati</taxon>
        <taxon>Chlamydiota</taxon>
        <taxon>Chlamydiia</taxon>
        <taxon>Parachlamydiales</taxon>
        <taxon>Parachlamydiaceae</taxon>
        <taxon>Candidatus Protochlamydia</taxon>
    </lineage>
</organism>
<accession>A0A0U5JAB8</accession>
<dbReference type="InParanoid" id="A0A0U5JAB8"/>
<dbReference type="RefSeq" id="WP_059059582.1">
    <property type="nucleotide sequence ID" value="NZ_LN879502.1"/>
</dbReference>
<evidence type="ECO:0000313" key="2">
    <source>
        <dbReference type="Proteomes" id="UP000069902"/>
    </source>
</evidence>
<dbReference type="EMBL" id="LN879502">
    <property type="protein sequence ID" value="CUI15716.1"/>
    <property type="molecule type" value="Genomic_DNA"/>
</dbReference>
<gene>
    <name evidence="1" type="ORF">PNK_0078</name>
</gene>
<dbReference type="KEGG" id="pnl:PNK_0078"/>
<dbReference type="PATRIC" id="fig|389348.3.peg.95"/>
<evidence type="ECO:0000313" key="1">
    <source>
        <dbReference type="EMBL" id="CUI15716.1"/>
    </source>
</evidence>
<reference evidence="2" key="1">
    <citation type="submission" date="2015-09" db="EMBL/GenBank/DDBJ databases">
        <authorList>
            <person name="Bertelli C."/>
        </authorList>
    </citation>
    <scope>NUCLEOTIDE SEQUENCE [LARGE SCALE GENOMIC DNA]</scope>
    <source>
        <strain evidence="2">KNic</strain>
    </source>
</reference>
<name>A0A0U5JAB8_9BACT</name>
<protein>
    <submittedName>
        <fullName evidence="1">Uncharacterized protein</fullName>
    </submittedName>
</protein>
<keyword evidence="2" id="KW-1185">Reference proteome</keyword>
<proteinExistence type="predicted"/>
<dbReference type="AlphaFoldDB" id="A0A0U5JAB8"/>
<sequence length="86" mass="9722">MAHFFIRTVVKYLQCKAPGIKSIKTVYFTDKFSVYYDIFSLEPTISIHSQKIGVRQAILKDLIVRSGGEGKKNNIGSHHLPVKRSA</sequence>